<dbReference type="RefSeq" id="WP_248552381.1">
    <property type="nucleotide sequence ID" value="NZ_JALPRK010000012.1"/>
</dbReference>
<keyword evidence="3" id="KW-0808">Transferase</keyword>
<keyword evidence="11" id="KW-1185">Reference proteome</keyword>
<proteinExistence type="predicted"/>
<dbReference type="InterPro" id="IPR011712">
    <property type="entry name" value="Sig_transdc_His_kin_sub3_dim/P"/>
</dbReference>
<evidence type="ECO:0000256" key="4">
    <source>
        <dbReference type="ARBA" id="ARBA00022777"/>
    </source>
</evidence>
<evidence type="ECO:0000313" key="11">
    <source>
        <dbReference type="Proteomes" id="UP001139534"/>
    </source>
</evidence>
<keyword evidence="6" id="KW-0175">Coiled coil</keyword>
<dbReference type="Gene3D" id="1.20.5.1930">
    <property type="match status" value="1"/>
</dbReference>
<dbReference type="CDD" id="cd16917">
    <property type="entry name" value="HATPase_UhpB-NarQ-NarX-like"/>
    <property type="match status" value="1"/>
</dbReference>
<feature type="domain" description="Signal transduction histidine kinase subgroup 3 dimerisation and phosphoacceptor" evidence="9">
    <location>
        <begin position="177"/>
        <end position="240"/>
    </location>
</feature>
<evidence type="ECO:0000259" key="9">
    <source>
        <dbReference type="Pfam" id="PF07730"/>
    </source>
</evidence>
<keyword evidence="7" id="KW-0812">Transmembrane</keyword>
<dbReference type="GO" id="GO:0016020">
    <property type="term" value="C:membrane"/>
    <property type="evidence" value="ECO:0007669"/>
    <property type="project" value="InterPro"/>
</dbReference>
<evidence type="ECO:0000256" key="3">
    <source>
        <dbReference type="ARBA" id="ARBA00022679"/>
    </source>
</evidence>
<keyword evidence="5" id="KW-0902">Two-component regulatory system</keyword>
<feature type="transmembrane region" description="Helical" evidence="7">
    <location>
        <begin position="129"/>
        <end position="149"/>
    </location>
</feature>
<evidence type="ECO:0000256" key="1">
    <source>
        <dbReference type="ARBA" id="ARBA00000085"/>
    </source>
</evidence>
<dbReference type="PANTHER" id="PTHR24421:SF63">
    <property type="entry name" value="SENSOR HISTIDINE KINASE DESK"/>
    <property type="match status" value="1"/>
</dbReference>
<evidence type="ECO:0000256" key="7">
    <source>
        <dbReference type="SAM" id="Phobius"/>
    </source>
</evidence>
<feature type="transmembrane region" description="Helical" evidence="7">
    <location>
        <begin position="14"/>
        <end position="31"/>
    </location>
</feature>
<dbReference type="EC" id="2.7.13.3" evidence="2"/>
<protein>
    <recommendedName>
        <fullName evidence="2">histidine kinase</fullName>
        <ecNumber evidence="2">2.7.13.3</ecNumber>
    </recommendedName>
</protein>
<name>A0A9X1Y6X7_9BACL</name>
<evidence type="ECO:0000259" key="8">
    <source>
        <dbReference type="Pfam" id="PF02518"/>
    </source>
</evidence>
<dbReference type="SUPFAM" id="SSF55874">
    <property type="entry name" value="ATPase domain of HSP90 chaperone/DNA topoisomerase II/histidine kinase"/>
    <property type="match status" value="1"/>
</dbReference>
<evidence type="ECO:0000256" key="2">
    <source>
        <dbReference type="ARBA" id="ARBA00012438"/>
    </source>
</evidence>
<gene>
    <name evidence="10" type="ORF">M0651_14075</name>
</gene>
<dbReference type="Proteomes" id="UP001139534">
    <property type="component" value="Unassembled WGS sequence"/>
</dbReference>
<sequence>MLRKLYPADQIEKFLLLDVMIIVFLIYRVLVLDVPYSLLLKIGFLLLFLAAYYICLWQRRWLLLLGSYAGFLLILALSVYEGIGVLLYGFVFADLMGRADRKRVIGIGMVGIAAMFIVAGWIHEGESAGIFRTVYFPVMIIQLAVPLVLQARESNKVLKEKLNLANAQLERYIQEEERNRIARDLHDTLGQTLTMIKMKSELTIRLVDQRPDQAKEELRDIVNTSRHALKQVRELVTGMKFVPLEKEIELAGDLLQKVGIQLLVSNQTPLTPLSPVAETMLALSVREAVTNILKHSGASECTITRYERDQRLYLEVKDNGNGQLEPGKGNGVQSFQERVAMLQGEVEMKPHSERGTSITFIVPLTGNRG</sequence>
<dbReference type="GO" id="GO:0046983">
    <property type="term" value="F:protein dimerization activity"/>
    <property type="evidence" value="ECO:0007669"/>
    <property type="project" value="InterPro"/>
</dbReference>
<dbReference type="InterPro" id="IPR003594">
    <property type="entry name" value="HATPase_dom"/>
</dbReference>
<comment type="catalytic activity">
    <reaction evidence="1">
        <text>ATP + protein L-histidine = ADP + protein N-phospho-L-histidine.</text>
        <dbReference type="EC" id="2.7.13.3"/>
    </reaction>
</comment>
<reference evidence="10" key="1">
    <citation type="submission" date="2022-04" db="EMBL/GenBank/DDBJ databases">
        <authorList>
            <person name="Seo M.-J."/>
        </authorList>
    </citation>
    <scope>NUCLEOTIDE SEQUENCE</scope>
    <source>
        <strain evidence="10">MBLB2552</strain>
    </source>
</reference>
<dbReference type="PANTHER" id="PTHR24421">
    <property type="entry name" value="NITRATE/NITRITE SENSOR PROTEIN NARX-RELATED"/>
    <property type="match status" value="1"/>
</dbReference>
<evidence type="ECO:0000256" key="6">
    <source>
        <dbReference type="SAM" id="Coils"/>
    </source>
</evidence>
<keyword evidence="7" id="KW-0472">Membrane</keyword>
<feature type="transmembrane region" description="Helical" evidence="7">
    <location>
        <begin position="38"/>
        <end position="56"/>
    </location>
</feature>
<comment type="caution">
    <text evidence="10">The sequence shown here is derived from an EMBL/GenBank/DDBJ whole genome shotgun (WGS) entry which is preliminary data.</text>
</comment>
<feature type="domain" description="Histidine kinase/HSP90-like ATPase" evidence="8">
    <location>
        <begin position="281"/>
        <end position="365"/>
    </location>
</feature>
<dbReference type="GO" id="GO:0000155">
    <property type="term" value="F:phosphorelay sensor kinase activity"/>
    <property type="evidence" value="ECO:0007669"/>
    <property type="project" value="InterPro"/>
</dbReference>
<accession>A0A9X1Y6X7</accession>
<feature type="coiled-coil region" evidence="6">
    <location>
        <begin position="148"/>
        <end position="179"/>
    </location>
</feature>
<dbReference type="AlphaFoldDB" id="A0A9X1Y6X7"/>
<dbReference type="Pfam" id="PF02518">
    <property type="entry name" value="HATPase_c"/>
    <property type="match status" value="1"/>
</dbReference>
<keyword evidence="7" id="KW-1133">Transmembrane helix</keyword>
<organism evidence="10 11">
    <name type="scientific">Paenibacillus mellifer</name>
    <dbReference type="NCBI Taxonomy" id="2937794"/>
    <lineage>
        <taxon>Bacteria</taxon>
        <taxon>Bacillati</taxon>
        <taxon>Bacillota</taxon>
        <taxon>Bacilli</taxon>
        <taxon>Bacillales</taxon>
        <taxon>Paenibacillaceae</taxon>
        <taxon>Paenibacillus</taxon>
    </lineage>
</organism>
<dbReference type="InterPro" id="IPR036890">
    <property type="entry name" value="HATPase_C_sf"/>
</dbReference>
<evidence type="ECO:0000313" key="10">
    <source>
        <dbReference type="EMBL" id="MCK8488302.1"/>
    </source>
</evidence>
<dbReference type="InterPro" id="IPR050482">
    <property type="entry name" value="Sensor_HK_TwoCompSys"/>
</dbReference>
<feature type="transmembrane region" description="Helical" evidence="7">
    <location>
        <begin position="68"/>
        <end position="92"/>
    </location>
</feature>
<dbReference type="EMBL" id="JALPRK010000012">
    <property type="protein sequence ID" value="MCK8488302.1"/>
    <property type="molecule type" value="Genomic_DNA"/>
</dbReference>
<dbReference type="Gene3D" id="3.30.565.10">
    <property type="entry name" value="Histidine kinase-like ATPase, C-terminal domain"/>
    <property type="match status" value="1"/>
</dbReference>
<evidence type="ECO:0000256" key="5">
    <source>
        <dbReference type="ARBA" id="ARBA00023012"/>
    </source>
</evidence>
<keyword evidence="4 10" id="KW-0418">Kinase</keyword>
<dbReference type="Pfam" id="PF07730">
    <property type="entry name" value="HisKA_3"/>
    <property type="match status" value="1"/>
</dbReference>
<feature type="transmembrane region" description="Helical" evidence="7">
    <location>
        <begin position="104"/>
        <end position="123"/>
    </location>
</feature>